<dbReference type="eggNOG" id="COG2978">
    <property type="taxonomic scope" value="Bacteria"/>
</dbReference>
<dbReference type="RefSeq" id="WP_018966194.1">
    <property type="nucleotide sequence ID" value="NZ_KB899210.1"/>
</dbReference>
<evidence type="ECO:0008006" key="4">
    <source>
        <dbReference type="Google" id="ProtNLM"/>
    </source>
</evidence>
<feature type="transmembrane region" description="Helical" evidence="1">
    <location>
        <begin position="147"/>
        <end position="167"/>
    </location>
</feature>
<sequence length="212" mass="23377">MTKHKSVYHRRTGKYIARLALVLGVFQLIAVLGSWIFKAVSPELPIRSLLSAEGIRWMVGSIGDNLAGRGLVWLLLGSMAFGSVKFCGILDVPRKSKAMSFWDRFGVMVALAELLVIVVLTLLLTVLPHAVLLGVTGNLYPSSFSKSFFFIVCLSVCFISVSFGVVSSRLRSLEEVCDCLVAGISYTLPLWLIYVLAIELYASLQFIFVLSY</sequence>
<name>A0A069QJX2_HOYLO</name>
<evidence type="ECO:0000313" key="2">
    <source>
        <dbReference type="EMBL" id="KDR52982.1"/>
    </source>
</evidence>
<gene>
    <name evidence="2" type="ORF">HMPREF1991_00937</name>
</gene>
<protein>
    <recommendedName>
        <fullName evidence="4">AbgT transporter family protein</fullName>
    </recommendedName>
</protein>
<dbReference type="HOGENOM" id="CLU_106177_0_0_10"/>
<dbReference type="Proteomes" id="UP000027442">
    <property type="component" value="Unassembled WGS sequence"/>
</dbReference>
<organism evidence="2 3">
    <name type="scientific">Hoylesella loescheii DSM 19665 = JCM 12249 = ATCC 15930</name>
    <dbReference type="NCBI Taxonomy" id="1122985"/>
    <lineage>
        <taxon>Bacteria</taxon>
        <taxon>Pseudomonadati</taxon>
        <taxon>Bacteroidota</taxon>
        <taxon>Bacteroidia</taxon>
        <taxon>Bacteroidales</taxon>
        <taxon>Prevotellaceae</taxon>
        <taxon>Hoylesella</taxon>
    </lineage>
</organism>
<evidence type="ECO:0000313" key="3">
    <source>
        <dbReference type="Proteomes" id="UP000027442"/>
    </source>
</evidence>
<evidence type="ECO:0000256" key="1">
    <source>
        <dbReference type="SAM" id="Phobius"/>
    </source>
</evidence>
<feature type="transmembrane region" description="Helical" evidence="1">
    <location>
        <begin position="105"/>
        <end position="127"/>
    </location>
</feature>
<feature type="transmembrane region" description="Helical" evidence="1">
    <location>
        <begin position="71"/>
        <end position="93"/>
    </location>
</feature>
<keyword evidence="1" id="KW-1133">Transmembrane helix</keyword>
<keyword evidence="3" id="KW-1185">Reference proteome</keyword>
<accession>A0A069QJX2</accession>
<keyword evidence="1" id="KW-0812">Transmembrane</keyword>
<dbReference type="PATRIC" id="fig|1122985.7.peg.969"/>
<keyword evidence="1" id="KW-0472">Membrane</keyword>
<dbReference type="EMBL" id="JNGW01000035">
    <property type="protein sequence ID" value="KDR52982.1"/>
    <property type="molecule type" value="Genomic_DNA"/>
</dbReference>
<dbReference type="AlphaFoldDB" id="A0A069QJX2"/>
<reference evidence="2 3" key="1">
    <citation type="submission" date="2013-08" db="EMBL/GenBank/DDBJ databases">
        <authorList>
            <person name="Weinstock G."/>
            <person name="Sodergren E."/>
            <person name="Wylie T."/>
            <person name="Fulton L."/>
            <person name="Fulton R."/>
            <person name="Fronick C."/>
            <person name="O'Laughlin M."/>
            <person name="Godfrey J."/>
            <person name="Miner T."/>
            <person name="Herter B."/>
            <person name="Appelbaum E."/>
            <person name="Cordes M."/>
            <person name="Lek S."/>
            <person name="Wollam A."/>
            <person name="Pepin K.H."/>
            <person name="Palsikar V.B."/>
            <person name="Mitreva M."/>
            <person name="Wilson R.K."/>
        </authorList>
    </citation>
    <scope>NUCLEOTIDE SEQUENCE [LARGE SCALE GENOMIC DNA]</scope>
    <source>
        <strain evidence="2 3">ATCC 15930</strain>
    </source>
</reference>
<comment type="caution">
    <text evidence="2">The sequence shown here is derived from an EMBL/GenBank/DDBJ whole genome shotgun (WGS) entry which is preliminary data.</text>
</comment>
<feature type="transmembrane region" description="Helical" evidence="1">
    <location>
        <begin position="179"/>
        <end position="202"/>
    </location>
</feature>
<feature type="transmembrane region" description="Helical" evidence="1">
    <location>
        <begin position="15"/>
        <end position="37"/>
    </location>
</feature>
<proteinExistence type="predicted"/>